<dbReference type="InterPro" id="IPR001789">
    <property type="entry name" value="Sig_transdc_resp-reg_receiver"/>
</dbReference>
<dbReference type="EMBL" id="WESC01000004">
    <property type="protein sequence ID" value="KAB7741325.1"/>
    <property type="molecule type" value="Genomic_DNA"/>
</dbReference>
<feature type="modified residue" description="4-aspartylphosphate" evidence="2">
    <location>
        <position position="55"/>
    </location>
</feature>
<dbReference type="PANTHER" id="PTHR44591:SF25">
    <property type="entry name" value="CHEMOTAXIS TWO-COMPONENT RESPONSE REGULATOR"/>
    <property type="match status" value="1"/>
</dbReference>
<dbReference type="SMART" id="SM00448">
    <property type="entry name" value="REC"/>
    <property type="match status" value="1"/>
</dbReference>
<accession>A0A6N6VL63</accession>
<dbReference type="Proteomes" id="UP000468901">
    <property type="component" value="Unassembled WGS sequence"/>
</dbReference>
<keyword evidence="1 2" id="KW-0597">Phosphoprotein</keyword>
<dbReference type="PANTHER" id="PTHR44591">
    <property type="entry name" value="STRESS RESPONSE REGULATOR PROTEIN 1"/>
    <property type="match status" value="1"/>
</dbReference>
<keyword evidence="5" id="KW-1185">Reference proteome</keyword>
<dbReference type="PROSITE" id="PS50110">
    <property type="entry name" value="RESPONSE_REGULATORY"/>
    <property type="match status" value="1"/>
</dbReference>
<dbReference type="AlphaFoldDB" id="A0A6N6VL63"/>
<reference evidence="4 5" key="1">
    <citation type="submission" date="2019-09" db="EMBL/GenBank/DDBJ databases">
        <title>Parvibaculum sedimenti sp. nov., isolated from sediment.</title>
        <authorList>
            <person name="Wang Y."/>
        </authorList>
    </citation>
    <scope>NUCLEOTIDE SEQUENCE [LARGE SCALE GENOMIC DNA]</scope>
    <source>
        <strain evidence="4 5">HXT-9</strain>
    </source>
</reference>
<organism evidence="4 5">
    <name type="scientific">Parvibaculum sedimenti</name>
    <dbReference type="NCBI Taxonomy" id="2608632"/>
    <lineage>
        <taxon>Bacteria</taxon>
        <taxon>Pseudomonadati</taxon>
        <taxon>Pseudomonadota</taxon>
        <taxon>Alphaproteobacteria</taxon>
        <taxon>Hyphomicrobiales</taxon>
        <taxon>Parvibaculaceae</taxon>
        <taxon>Parvibaculum</taxon>
    </lineage>
</organism>
<dbReference type="InterPro" id="IPR011006">
    <property type="entry name" value="CheY-like_superfamily"/>
</dbReference>
<dbReference type="GO" id="GO:0000160">
    <property type="term" value="P:phosphorelay signal transduction system"/>
    <property type="evidence" value="ECO:0007669"/>
    <property type="project" value="InterPro"/>
</dbReference>
<evidence type="ECO:0000313" key="4">
    <source>
        <dbReference type="EMBL" id="KAB7741325.1"/>
    </source>
</evidence>
<feature type="domain" description="Response regulatory" evidence="3">
    <location>
        <begin position="8"/>
        <end position="120"/>
    </location>
</feature>
<name>A0A6N6VL63_9HYPH</name>
<evidence type="ECO:0000259" key="3">
    <source>
        <dbReference type="PROSITE" id="PS50110"/>
    </source>
</evidence>
<sequence length="125" mass="13557">MIASSGRAVCVVDDDEAVRDSMRVLLESHGLTVRDYSSARAFLAEVPGDGCLLLDLHMPEMNGLELLEKLRAERVNIPTIIMTGRSDAGLRARAQRAGAIAFLDKPADEDKLIDSIEHALAAREA</sequence>
<dbReference type="Pfam" id="PF00072">
    <property type="entry name" value="Response_reg"/>
    <property type="match status" value="1"/>
</dbReference>
<dbReference type="SUPFAM" id="SSF52172">
    <property type="entry name" value="CheY-like"/>
    <property type="match status" value="1"/>
</dbReference>
<evidence type="ECO:0000256" key="1">
    <source>
        <dbReference type="ARBA" id="ARBA00022553"/>
    </source>
</evidence>
<dbReference type="RefSeq" id="WP_152215301.1">
    <property type="nucleotide sequence ID" value="NZ_JBAQYD010000343.1"/>
</dbReference>
<evidence type="ECO:0000256" key="2">
    <source>
        <dbReference type="PROSITE-ProRule" id="PRU00169"/>
    </source>
</evidence>
<comment type="caution">
    <text evidence="4">The sequence shown here is derived from an EMBL/GenBank/DDBJ whole genome shotgun (WGS) entry which is preliminary data.</text>
</comment>
<dbReference type="InterPro" id="IPR050595">
    <property type="entry name" value="Bact_response_regulator"/>
</dbReference>
<protein>
    <submittedName>
        <fullName evidence="4">Response regulator</fullName>
    </submittedName>
</protein>
<gene>
    <name evidence="4" type="ORF">F2P47_06170</name>
</gene>
<evidence type="ECO:0000313" key="5">
    <source>
        <dbReference type="Proteomes" id="UP000468901"/>
    </source>
</evidence>
<dbReference type="Gene3D" id="3.40.50.2300">
    <property type="match status" value="1"/>
</dbReference>
<proteinExistence type="predicted"/>